<evidence type="ECO:0000313" key="1">
    <source>
        <dbReference type="EMBL" id="PJR12790.1"/>
    </source>
</evidence>
<name>A0A2J0YWZ3_RHIML</name>
<sequence>MASEMELNDLKASWLNDPSWDLEETEGFEEHADELRAFAEAHRIQWEKDYQDRIMAKAMALGCPGNFELAAYIDTLEGRIARLEQRLPA</sequence>
<dbReference type="EMBL" id="NJGD01000014">
    <property type="protein sequence ID" value="PJR12790.1"/>
    <property type="molecule type" value="Genomic_DNA"/>
</dbReference>
<evidence type="ECO:0000313" key="2">
    <source>
        <dbReference type="Proteomes" id="UP000231987"/>
    </source>
</evidence>
<gene>
    <name evidence="1" type="ORF">CEJ86_24740</name>
</gene>
<dbReference type="AlphaFoldDB" id="A0A2J0YWZ3"/>
<proteinExistence type="predicted"/>
<reference evidence="1 2" key="1">
    <citation type="submission" date="2017-06" db="EMBL/GenBank/DDBJ databases">
        <title>Ensifer strains isolated from leguminous trees and herbs display diverse denitrification phenotypes with some acting as strong N2O sinks.</title>
        <authorList>
            <person name="Woliy K."/>
            <person name="Mania D."/>
            <person name="Bakken L.R."/>
            <person name="Frostegard A."/>
        </authorList>
    </citation>
    <scope>NUCLEOTIDE SEQUENCE [LARGE SCALE GENOMIC DNA]</scope>
    <source>
        <strain evidence="1 2">AC50a</strain>
    </source>
</reference>
<dbReference type="Proteomes" id="UP000231987">
    <property type="component" value="Unassembled WGS sequence"/>
</dbReference>
<organism evidence="1 2">
    <name type="scientific">Rhizobium meliloti</name>
    <name type="common">Ensifer meliloti</name>
    <name type="synonym">Sinorhizobium meliloti</name>
    <dbReference type="NCBI Taxonomy" id="382"/>
    <lineage>
        <taxon>Bacteria</taxon>
        <taxon>Pseudomonadati</taxon>
        <taxon>Pseudomonadota</taxon>
        <taxon>Alphaproteobacteria</taxon>
        <taxon>Hyphomicrobiales</taxon>
        <taxon>Rhizobiaceae</taxon>
        <taxon>Sinorhizobium/Ensifer group</taxon>
        <taxon>Sinorhizobium</taxon>
    </lineage>
</organism>
<comment type="caution">
    <text evidence="1">The sequence shown here is derived from an EMBL/GenBank/DDBJ whole genome shotgun (WGS) entry which is preliminary data.</text>
</comment>
<protein>
    <submittedName>
        <fullName evidence="1">Uncharacterized protein</fullName>
    </submittedName>
</protein>
<dbReference type="RefSeq" id="WP_100673843.1">
    <property type="nucleotide sequence ID" value="NZ_NJGD01000014.1"/>
</dbReference>
<accession>A0A2J0YWZ3</accession>